<evidence type="ECO:0000259" key="4">
    <source>
        <dbReference type="Pfam" id="PF00389"/>
    </source>
</evidence>
<dbReference type="PANTHER" id="PTHR43026:SF1">
    <property type="entry name" value="2-HYDROXYACID DEHYDROGENASE HOMOLOG 1-RELATED"/>
    <property type="match status" value="1"/>
</dbReference>
<evidence type="ECO:0000313" key="6">
    <source>
        <dbReference type="EMBL" id="KRL11111.1"/>
    </source>
</evidence>
<protein>
    <submittedName>
        <fullName evidence="6">D-isomer specific 2-hydroxyacid dehydrogenase, catalytic domain protein</fullName>
    </submittedName>
</protein>
<dbReference type="PATRIC" id="fig|1423792.3.peg.853"/>
<feature type="domain" description="D-isomer specific 2-hydroxyacid dehydrogenase NAD-binding" evidence="5">
    <location>
        <begin position="117"/>
        <end position="305"/>
    </location>
</feature>
<evidence type="ECO:0000313" key="7">
    <source>
        <dbReference type="Proteomes" id="UP000051330"/>
    </source>
</evidence>
<dbReference type="InterPro" id="IPR029752">
    <property type="entry name" value="D-isomer_DH_CS1"/>
</dbReference>
<name>A0A0R1MSJ1_9LACO</name>
<evidence type="ECO:0000256" key="2">
    <source>
        <dbReference type="ARBA" id="ARBA00023027"/>
    </source>
</evidence>
<dbReference type="PROSITE" id="PS00065">
    <property type="entry name" value="D_2_HYDROXYACID_DH_1"/>
    <property type="match status" value="1"/>
</dbReference>
<dbReference type="Pfam" id="PF00389">
    <property type="entry name" value="2-Hacid_dh"/>
    <property type="match status" value="1"/>
</dbReference>
<dbReference type="STRING" id="1423792.FD09_GL000840"/>
<organism evidence="6 7">
    <name type="scientific">Schleiferilactobacillus perolens DSM 12744</name>
    <dbReference type="NCBI Taxonomy" id="1423792"/>
    <lineage>
        <taxon>Bacteria</taxon>
        <taxon>Bacillati</taxon>
        <taxon>Bacillota</taxon>
        <taxon>Bacilli</taxon>
        <taxon>Lactobacillales</taxon>
        <taxon>Lactobacillaceae</taxon>
        <taxon>Schleiferilactobacillus</taxon>
    </lineage>
</organism>
<sequence>MYQFMAFKIACYGVHDYEVPFFKKLNKYDYDLKLITAFLTHDNVEEIKGCDAVLLRGNCIADAQNLAKMNDYGIKYVFTRTIGYDHIDLQAAAGYGMKVARVPGYSAYSVAELALTLGMMLFRHTTYATSRTAQGNYQVTPTYFSKEAHSSTIGIIGTGHIGVTEAELWKGMGATVLGYDVFQSDAAKQVVDFVSLDELVEKSDIISLHVPYFPGQNDKMINADLIAKIQPHTILVNTARGELVDYDAVLAALKGNRLDGFASDVLLEEGQVFGKDLGSNDQLPLPVLRDLAKLYPKVLFTPHMGSLTEPALEGMISVSYDNFHTTLTTGKVPNEVTAK</sequence>
<keyword evidence="3" id="KW-0560">Oxidoreductase</keyword>
<feature type="domain" description="D-isomer specific 2-hydroxyacid dehydrogenase catalytic" evidence="4">
    <location>
        <begin position="14"/>
        <end position="336"/>
    </location>
</feature>
<comment type="similarity">
    <text evidence="1 3">Belongs to the D-isomer specific 2-hydroxyacid dehydrogenase family.</text>
</comment>
<dbReference type="GO" id="GO:0008720">
    <property type="term" value="F:D-lactate dehydrogenase (NAD+) activity"/>
    <property type="evidence" value="ECO:0007669"/>
    <property type="project" value="TreeGrafter"/>
</dbReference>
<dbReference type="AlphaFoldDB" id="A0A0R1MSJ1"/>
<comment type="caution">
    <text evidence="6">The sequence shown here is derived from an EMBL/GenBank/DDBJ whole genome shotgun (WGS) entry which is preliminary data.</text>
</comment>
<dbReference type="Gene3D" id="3.40.50.720">
    <property type="entry name" value="NAD(P)-binding Rossmann-like Domain"/>
    <property type="match status" value="2"/>
</dbReference>
<dbReference type="SUPFAM" id="SSF52283">
    <property type="entry name" value="Formate/glycerate dehydrogenase catalytic domain-like"/>
    <property type="match status" value="1"/>
</dbReference>
<proteinExistence type="inferred from homology"/>
<dbReference type="GO" id="GO:0051287">
    <property type="term" value="F:NAD binding"/>
    <property type="evidence" value="ECO:0007669"/>
    <property type="project" value="InterPro"/>
</dbReference>
<evidence type="ECO:0000256" key="3">
    <source>
        <dbReference type="RuleBase" id="RU003719"/>
    </source>
</evidence>
<dbReference type="InterPro" id="IPR006140">
    <property type="entry name" value="D-isomer_DH_NAD-bd"/>
</dbReference>
<evidence type="ECO:0000256" key="1">
    <source>
        <dbReference type="ARBA" id="ARBA00005854"/>
    </source>
</evidence>
<dbReference type="Pfam" id="PF02826">
    <property type="entry name" value="2-Hacid_dh_C"/>
    <property type="match status" value="1"/>
</dbReference>
<keyword evidence="2" id="KW-0520">NAD</keyword>
<dbReference type="PANTHER" id="PTHR43026">
    <property type="entry name" value="2-HYDROXYACID DEHYDROGENASE HOMOLOG 1-RELATED"/>
    <property type="match status" value="1"/>
</dbReference>
<dbReference type="InterPro" id="IPR036291">
    <property type="entry name" value="NAD(P)-bd_dom_sf"/>
</dbReference>
<dbReference type="InterPro" id="IPR006139">
    <property type="entry name" value="D-isomer_2_OHA_DH_cat_dom"/>
</dbReference>
<dbReference type="InterPro" id="IPR058205">
    <property type="entry name" value="D-LDH-like"/>
</dbReference>
<evidence type="ECO:0000259" key="5">
    <source>
        <dbReference type="Pfam" id="PF02826"/>
    </source>
</evidence>
<keyword evidence="7" id="KW-1185">Reference proteome</keyword>
<dbReference type="Proteomes" id="UP000051330">
    <property type="component" value="Unassembled WGS sequence"/>
</dbReference>
<dbReference type="SUPFAM" id="SSF51735">
    <property type="entry name" value="NAD(P)-binding Rossmann-fold domains"/>
    <property type="match status" value="1"/>
</dbReference>
<dbReference type="EMBL" id="AZEC01000013">
    <property type="protein sequence ID" value="KRL11111.1"/>
    <property type="molecule type" value="Genomic_DNA"/>
</dbReference>
<reference evidence="6 7" key="1">
    <citation type="journal article" date="2015" name="Genome Announc.">
        <title>Expanding the biotechnology potential of lactobacilli through comparative genomics of 213 strains and associated genera.</title>
        <authorList>
            <person name="Sun Z."/>
            <person name="Harris H.M."/>
            <person name="McCann A."/>
            <person name="Guo C."/>
            <person name="Argimon S."/>
            <person name="Zhang W."/>
            <person name="Yang X."/>
            <person name="Jeffery I.B."/>
            <person name="Cooney J.C."/>
            <person name="Kagawa T.F."/>
            <person name="Liu W."/>
            <person name="Song Y."/>
            <person name="Salvetti E."/>
            <person name="Wrobel A."/>
            <person name="Rasinkangas P."/>
            <person name="Parkhill J."/>
            <person name="Rea M.C."/>
            <person name="O'Sullivan O."/>
            <person name="Ritari J."/>
            <person name="Douillard F.P."/>
            <person name="Paul Ross R."/>
            <person name="Yang R."/>
            <person name="Briner A.E."/>
            <person name="Felis G.E."/>
            <person name="de Vos W.M."/>
            <person name="Barrangou R."/>
            <person name="Klaenhammer T.R."/>
            <person name="Caufield P.W."/>
            <person name="Cui Y."/>
            <person name="Zhang H."/>
            <person name="O'Toole P.W."/>
        </authorList>
    </citation>
    <scope>NUCLEOTIDE SEQUENCE [LARGE SCALE GENOMIC DNA]</scope>
    <source>
        <strain evidence="6 7">DSM 12744</strain>
    </source>
</reference>
<accession>A0A0R1MSJ1</accession>
<gene>
    <name evidence="6" type="ORF">FD09_GL000840</name>
</gene>